<dbReference type="PANTHER" id="PTHR30015">
    <property type="entry name" value="MRR RESTRICTION SYSTEM PROTEIN"/>
    <property type="match status" value="1"/>
</dbReference>
<feature type="region of interest" description="Disordered" evidence="1">
    <location>
        <begin position="1"/>
        <end position="35"/>
    </location>
</feature>
<dbReference type="AlphaFoldDB" id="A0A553ZP75"/>
<dbReference type="EMBL" id="VKLS01000042">
    <property type="protein sequence ID" value="TSB43096.1"/>
    <property type="molecule type" value="Genomic_DNA"/>
</dbReference>
<reference evidence="4 5" key="1">
    <citation type="submission" date="2019-07" db="EMBL/GenBank/DDBJ databases">
        <title>Draft genome for Streptomyces benahoarensis MZ03-48.</title>
        <authorList>
            <person name="Gonzalez-Pimentel J.L."/>
        </authorList>
    </citation>
    <scope>NUCLEOTIDE SEQUENCE [LARGE SCALE GENOMIC DNA]</scope>
    <source>
        <strain evidence="4 5">MZ03-48</strain>
    </source>
</reference>
<dbReference type="OrthoDB" id="5181666at2"/>
<comment type="caution">
    <text evidence="4">The sequence shown here is derived from an EMBL/GenBank/DDBJ whole genome shotgun (WGS) entry which is preliminary data.</text>
</comment>
<keyword evidence="4" id="KW-0255">Endonuclease</keyword>
<proteinExistence type="predicted"/>
<evidence type="ECO:0000313" key="4">
    <source>
        <dbReference type="EMBL" id="TSB43096.1"/>
    </source>
</evidence>
<dbReference type="PANTHER" id="PTHR30015:SF6">
    <property type="entry name" value="SLL1429 PROTEIN"/>
    <property type="match status" value="1"/>
</dbReference>
<evidence type="ECO:0000259" key="3">
    <source>
        <dbReference type="Pfam" id="PF04471"/>
    </source>
</evidence>
<protein>
    <submittedName>
        <fullName evidence="4">Restriction endonuclease</fullName>
    </submittedName>
</protein>
<accession>A0A553ZP75</accession>
<dbReference type="Gene3D" id="3.40.1350.10">
    <property type="match status" value="1"/>
</dbReference>
<dbReference type="GO" id="GO:0003677">
    <property type="term" value="F:DNA binding"/>
    <property type="evidence" value="ECO:0007669"/>
    <property type="project" value="InterPro"/>
</dbReference>
<dbReference type="InterPro" id="IPR052906">
    <property type="entry name" value="Type_IV_Methyl-Rstrct_Enzyme"/>
</dbReference>
<dbReference type="InterPro" id="IPR011335">
    <property type="entry name" value="Restrct_endonuc-II-like"/>
</dbReference>
<dbReference type="Pfam" id="PF04471">
    <property type="entry name" value="Mrr_cat"/>
    <property type="match status" value="1"/>
</dbReference>
<evidence type="ECO:0000313" key="5">
    <source>
        <dbReference type="Proteomes" id="UP000320888"/>
    </source>
</evidence>
<evidence type="ECO:0000256" key="2">
    <source>
        <dbReference type="SAM" id="Phobius"/>
    </source>
</evidence>
<feature type="domain" description="Restriction endonuclease type IV Mrr" evidence="3">
    <location>
        <begin position="113"/>
        <end position="229"/>
    </location>
</feature>
<sequence>MAAPARRRSSTRSHRTSGARRPSAVRRRPVARARRRTVRRLRREVTLGRLVVGVGALIVVITTVRDHPVVCGLLAVLVLGVVVTVHRMRGGFGELRVRADARTGGTHSIAAYQHMSGSQFEHAVADLARRDPGVRAATVSGGANDRALDVLVQLTDGRRIAVQCKRFAAGNRVGAPVVYAVNGTYRAYHRCDTALIVTTSDFTQDARRANAELDQPLRLVDGRTLSRWVAGGRPPWYP</sequence>
<dbReference type="GO" id="GO:0015666">
    <property type="term" value="F:restriction endodeoxyribonuclease activity"/>
    <property type="evidence" value="ECO:0007669"/>
    <property type="project" value="TreeGrafter"/>
</dbReference>
<keyword evidence="4" id="KW-0378">Hydrolase</keyword>
<keyword evidence="5" id="KW-1185">Reference proteome</keyword>
<gene>
    <name evidence="4" type="ORF">FNZ23_06480</name>
</gene>
<name>A0A553ZP75_9ACTN</name>
<dbReference type="InterPro" id="IPR007560">
    <property type="entry name" value="Restrct_endonuc_IV_Mrr"/>
</dbReference>
<keyword evidence="2" id="KW-0472">Membrane</keyword>
<feature type="transmembrane region" description="Helical" evidence="2">
    <location>
        <begin position="44"/>
        <end position="61"/>
    </location>
</feature>
<evidence type="ECO:0000256" key="1">
    <source>
        <dbReference type="SAM" id="MobiDB-lite"/>
    </source>
</evidence>
<keyword evidence="4" id="KW-0540">Nuclease</keyword>
<dbReference type="SUPFAM" id="SSF52980">
    <property type="entry name" value="Restriction endonuclease-like"/>
    <property type="match status" value="1"/>
</dbReference>
<feature type="transmembrane region" description="Helical" evidence="2">
    <location>
        <begin position="67"/>
        <end position="86"/>
    </location>
</feature>
<keyword evidence="2" id="KW-0812">Transmembrane</keyword>
<dbReference type="Proteomes" id="UP000320888">
    <property type="component" value="Unassembled WGS sequence"/>
</dbReference>
<dbReference type="InterPro" id="IPR011856">
    <property type="entry name" value="tRNA_endonuc-like_dom_sf"/>
</dbReference>
<organism evidence="4 5">
    <name type="scientific">Streptomyces benahoarensis</name>
    <dbReference type="NCBI Taxonomy" id="2595054"/>
    <lineage>
        <taxon>Bacteria</taxon>
        <taxon>Bacillati</taxon>
        <taxon>Actinomycetota</taxon>
        <taxon>Actinomycetes</taxon>
        <taxon>Kitasatosporales</taxon>
        <taxon>Streptomycetaceae</taxon>
        <taxon>Streptomyces</taxon>
    </lineage>
</organism>
<keyword evidence="2" id="KW-1133">Transmembrane helix</keyword>
<dbReference type="GO" id="GO:0009307">
    <property type="term" value="P:DNA restriction-modification system"/>
    <property type="evidence" value="ECO:0007669"/>
    <property type="project" value="InterPro"/>
</dbReference>